<evidence type="ECO:0000313" key="4">
    <source>
        <dbReference type="Proteomes" id="UP000460412"/>
    </source>
</evidence>
<reference evidence="3 4" key="1">
    <citation type="submission" date="2019-12" db="EMBL/GenBank/DDBJ databases">
        <title>Sporaefaciens musculi gen. nov., sp. nov., a novel bacterium isolated from the caecum of an obese mouse.</title>
        <authorList>
            <person name="Rasmussen T.S."/>
            <person name="Streidl T."/>
            <person name="Hitch T.C.A."/>
            <person name="Wortmann E."/>
            <person name="Deptula P."/>
            <person name="Hansen M."/>
            <person name="Nielsen D.S."/>
            <person name="Clavel T."/>
            <person name="Vogensen F.K."/>
        </authorList>
    </citation>
    <scope>NUCLEOTIDE SEQUENCE [LARGE SCALE GENOMIC DNA]</scope>
    <source>
        <strain evidence="3 4">WCA-9-b2</strain>
    </source>
</reference>
<organism evidence="3 4">
    <name type="scientific">Sporofaciens musculi</name>
    <dbReference type="NCBI Taxonomy" id="2681861"/>
    <lineage>
        <taxon>Bacteria</taxon>
        <taxon>Bacillati</taxon>
        <taxon>Bacillota</taxon>
        <taxon>Clostridia</taxon>
        <taxon>Lachnospirales</taxon>
        <taxon>Lachnospiraceae</taxon>
        <taxon>Sporofaciens</taxon>
    </lineage>
</organism>
<keyword evidence="4" id="KW-1185">Reference proteome</keyword>
<protein>
    <submittedName>
        <fullName evidence="3">Helix-turn-helix domain-containing protein</fullName>
    </submittedName>
</protein>
<sequence>MEYEKVLGAHIKDIRKRRNMTQEILAELVGVTSQHISNIETGKTKVSLSTFIKIVNELNIPPEMVLAECMKIETPALKNEIMDIIQDCSQKELKIIAEIIESSKVILRKIS</sequence>
<dbReference type="AlphaFoldDB" id="A0A7X3MDN1"/>
<dbReference type="PANTHER" id="PTHR46558:SF11">
    <property type="entry name" value="HTH-TYPE TRANSCRIPTIONAL REGULATOR XRE"/>
    <property type="match status" value="1"/>
</dbReference>
<dbReference type="SMART" id="SM00530">
    <property type="entry name" value="HTH_XRE"/>
    <property type="match status" value="1"/>
</dbReference>
<dbReference type="Proteomes" id="UP000460412">
    <property type="component" value="Unassembled WGS sequence"/>
</dbReference>
<dbReference type="Gene3D" id="1.10.260.40">
    <property type="entry name" value="lambda repressor-like DNA-binding domains"/>
    <property type="match status" value="1"/>
</dbReference>
<dbReference type="PANTHER" id="PTHR46558">
    <property type="entry name" value="TRACRIPTIONAL REGULATORY PROTEIN-RELATED-RELATED"/>
    <property type="match status" value="1"/>
</dbReference>
<comment type="caution">
    <text evidence="3">The sequence shown here is derived from an EMBL/GenBank/DDBJ whole genome shotgun (WGS) entry which is preliminary data.</text>
</comment>
<dbReference type="SUPFAM" id="SSF47413">
    <property type="entry name" value="lambda repressor-like DNA-binding domains"/>
    <property type="match status" value="1"/>
</dbReference>
<feature type="domain" description="HTH cro/C1-type" evidence="2">
    <location>
        <begin position="11"/>
        <end position="65"/>
    </location>
</feature>
<dbReference type="InterPro" id="IPR010982">
    <property type="entry name" value="Lambda_DNA-bd_dom_sf"/>
</dbReference>
<proteinExistence type="predicted"/>
<dbReference type="Pfam" id="PF01381">
    <property type="entry name" value="HTH_3"/>
    <property type="match status" value="1"/>
</dbReference>
<accession>A0A7X3MDN1</accession>
<dbReference type="RefSeq" id="WP_159749836.1">
    <property type="nucleotide sequence ID" value="NZ_WUQX01000001.1"/>
</dbReference>
<evidence type="ECO:0000259" key="2">
    <source>
        <dbReference type="PROSITE" id="PS50943"/>
    </source>
</evidence>
<evidence type="ECO:0000256" key="1">
    <source>
        <dbReference type="ARBA" id="ARBA00023125"/>
    </source>
</evidence>
<name>A0A7X3MDN1_9FIRM</name>
<gene>
    <name evidence="3" type="ORF">GN277_03590</name>
</gene>
<evidence type="ECO:0000313" key="3">
    <source>
        <dbReference type="EMBL" id="MXP74508.1"/>
    </source>
</evidence>
<dbReference type="InterPro" id="IPR001387">
    <property type="entry name" value="Cro/C1-type_HTH"/>
</dbReference>
<dbReference type="GO" id="GO:0003677">
    <property type="term" value="F:DNA binding"/>
    <property type="evidence" value="ECO:0007669"/>
    <property type="project" value="UniProtKB-KW"/>
</dbReference>
<keyword evidence="1" id="KW-0238">DNA-binding</keyword>
<dbReference type="CDD" id="cd00093">
    <property type="entry name" value="HTH_XRE"/>
    <property type="match status" value="1"/>
</dbReference>
<dbReference type="EMBL" id="WUQX01000001">
    <property type="protein sequence ID" value="MXP74508.1"/>
    <property type="molecule type" value="Genomic_DNA"/>
</dbReference>
<dbReference type="PROSITE" id="PS50943">
    <property type="entry name" value="HTH_CROC1"/>
    <property type="match status" value="1"/>
</dbReference>